<keyword evidence="4 5" id="KW-0472">Membrane</keyword>
<dbReference type="PANTHER" id="PTHR23502:SF173">
    <property type="entry name" value="MFS-MULTIDRUG-RESISTANCE TRANSPORTER-RELATED"/>
    <property type="match status" value="1"/>
</dbReference>
<sequence length="365" mass="39757">MFAPGDPESPYSWSRLKRRYITAISGLLSINATFASSIPAGIVLQMEEKFGFGSEVATLTISIFVAGYCVCPLLWGPLPERYGRRGPLIISFNTASIVVFRFLSRNFAASGLIVSTTVIADILDARARGKAFSVITLAPSAGPSLAPIVSGFIAKESVQKTVGTPFALMTREPILVALTIYMSAFVYLLFEAYPIVFAIGHHMNAGILGLMFLPIFLGGTFVVLSYLMLWKPRYERLAVQHAPSPVRPEFHLEQAICVAPLFATAFFWFGWTSYPHIYLSFAASALAANTVVRSLFGAGFPLFATQMYDALDPRWASTLLGFVALALMPIPFVLFRFGPALGERSRYAPKQPSMAAKPATGPRAV</sequence>
<dbReference type="GO" id="GO:0005886">
    <property type="term" value="C:plasma membrane"/>
    <property type="evidence" value="ECO:0007669"/>
    <property type="project" value="TreeGrafter"/>
</dbReference>
<dbReference type="SUPFAM" id="SSF103473">
    <property type="entry name" value="MFS general substrate transporter"/>
    <property type="match status" value="1"/>
</dbReference>
<feature type="transmembrane region" description="Helical" evidence="5">
    <location>
        <begin position="56"/>
        <end position="75"/>
    </location>
</feature>
<dbReference type="Proteomes" id="UP000008370">
    <property type="component" value="Unassembled WGS sequence"/>
</dbReference>
<dbReference type="PANTHER" id="PTHR23502">
    <property type="entry name" value="MAJOR FACILITATOR SUPERFAMILY"/>
    <property type="match status" value="1"/>
</dbReference>
<dbReference type="Pfam" id="PF07690">
    <property type="entry name" value="MFS_1"/>
    <property type="match status" value="1"/>
</dbReference>
<feature type="transmembrane region" description="Helical" evidence="5">
    <location>
        <begin position="20"/>
        <end position="44"/>
    </location>
</feature>
<dbReference type="EMBL" id="JH930470">
    <property type="protein sequence ID" value="EKM58431.1"/>
    <property type="molecule type" value="Genomic_DNA"/>
</dbReference>
<dbReference type="InterPro" id="IPR036259">
    <property type="entry name" value="MFS_trans_sf"/>
</dbReference>
<reference evidence="6 7" key="1">
    <citation type="journal article" date="2012" name="BMC Genomics">
        <title>Comparative genomics of the white-rot fungi, Phanerochaete carnosa and P. chrysosporium, to elucidate the genetic basis of the distinct wood types they colonize.</title>
        <authorList>
            <person name="Suzuki H."/>
            <person name="MacDonald J."/>
            <person name="Syed K."/>
            <person name="Salamov A."/>
            <person name="Hori C."/>
            <person name="Aerts A."/>
            <person name="Henrissat B."/>
            <person name="Wiebenga A."/>
            <person name="vanKuyk P.A."/>
            <person name="Barry K."/>
            <person name="Lindquist E."/>
            <person name="LaButti K."/>
            <person name="Lapidus A."/>
            <person name="Lucas S."/>
            <person name="Coutinho P."/>
            <person name="Gong Y."/>
            <person name="Samejima M."/>
            <person name="Mahadevan R."/>
            <person name="Abou-Zaid M."/>
            <person name="de Vries R.P."/>
            <person name="Igarashi K."/>
            <person name="Yadav J.S."/>
            <person name="Grigoriev I.V."/>
            <person name="Master E.R."/>
        </authorList>
    </citation>
    <scope>NUCLEOTIDE SEQUENCE [LARGE SCALE GENOMIC DNA]</scope>
    <source>
        <strain evidence="6 7">HHB-10118-sp</strain>
    </source>
</reference>
<dbReference type="OrthoDB" id="9986881at2759"/>
<evidence type="ECO:0000256" key="1">
    <source>
        <dbReference type="ARBA" id="ARBA00004141"/>
    </source>
</evidence>
<feature type="transmembrane region" description="Helical" evidence="5">
    <location>
        <begin position="250"/>
        <end position="271"/>
    </location>
</feature>
<evidence type="ECO:0000256" key="4">
    <source>
        <dbReference type="ARBA" id="ARBA00023136"/>
    </source>
</evidence>
<dbReference type="RefSeq" id="XP_007393743.1">
    <property type="nucleotide sequence ID" value="XM_007393681.1"/>
</dbReference>
<dbReference type="AlphaFoldDB" id="K5V6T4"/>
<evidence type="ECO:0000256" key="5">
    <source>
        <dbReference type="SAM" id="Phobius"/>
    </source>
</evidence>
<name>K5V6T4_PHACS</name>
<feature type="transmembrane region" description="Helical" evidence="5">
    <location>
        <begin position="174"/>
        <end position="199"/>
    </location>
</feature>
<feature type="transmembrane region" description="Helical" evidence="5">
    <location>
        <begin position="277"/>
        <end position="303"/>
    </location>
</feature>
<organism evidence="6 7">
    <name type="scientific">Phanerochaete carnosa (strain HHB-10118-sp)</name>
    <name type="common">White-rot fungus</name>
    <name type="synonym">Peniophora carnosa</name>
    <dbReference type="NCBI Taxonomy" id="650164"/>
    <lineage>
        <taxon>Eukaryota</taxon>
        <taxon>Fungi</taxon>
        <taxon>Dikarya</taxon>
        <taxon>Basidiomycota</taxon>
        <taxon>Agaricomycotina</taxon>
        <taxon>Agaricomycetes</taxon>
        <taxon>Polyporales</taxon>
        <taxon>Phanerochaetaceae</taxon>
        <taxon>Phanerochaete</taxon>
    </lineage>
</organism>
<comment type="subcellular location">
    <subcellularLocation>
        <location evidence="1">Membrane</location>
        <topology evidence="1">Multi-pass membrane protein</topology>
    </subcellularLocation>
</comment>
<protein>
    <recommendedName>
        <fullName evidence="8">Major facilitator superfamily (MFS) profile domain-containing protein</fullName>
    </recommendedName>
</protein>
<dbReference type="Gene3D" id="1.20.1720.10">
    <property type="entry name" value="Multidrug resistance protein D"/>
    <property type="match status" value="1"/>
</dbReference>
<dbReference type="HOGENOM" id="CLU_008455_11_0_1"/>
<evidence type="ECO:0000313" key="6">
    <source>
        <dbReference type="EMBL" id="EKM58431.1"/>
    </source>
</evidence>
<evidence type="ECO:0000313" key="7">
    <source>
        <dbReference type="Proteomes" id="UP000008370"/>
    </source>
</evidence>
<dbReference type="InterPro" id="IPR011701">
    <property type="entry name" value="MFS"/>
</dbReference>
<dbReference type="GO" id="GO:0022857">
    <property type="term" value="F:transmembrane transporter activity"/>
    <property type="evidence" value="ECO:0007669"/>
    <property type="project" value="InterPro"/>
</dbReference>
<dbReference type="GeneID" id="18909134"/>
<evidence type="ECO:0000256" key="2">
    <source>
        <dbReference type="ARBA" id="ARBA00022692"/>
    </source>
</evidence>
<dbReference type="KEGG" id="pco:PHACADRAFT_159539"/>
<evidence type="ECO:0008006" key="8">
    <source>
        <dbReference type="Google" id="ProtNLM"/>
    </source>
</evidence>
<gene>
    <name evidence="6" type="ORF">PHACADRAFT_159539</name>
</gene>
<keyword evidence="2 5" id="KW-0812">Transmembrane</keyword>
<feature type="transmembrane region" description="Helical" evidence="5">
    <location>
        <begin position="205"/>
        <end position="229"/>
    </location>
</feature>
<proteinExistence type="predicted"/>
<dbReference type="InParanoid" id="K5V6T4"/>
<dbReference type="Gene3D" id="1.20.1250.20">
    <property type="entry name" value="MFS general substrate transporter like domains"/>
    <property type="match status" value="1"/>
</dbReference>
<keyword evidence="3 5" id="KW-1133">Transmembrane helix</keyword>
<accession>K5V6T4</accession>
<evidence type="ECO:0000256" key="3">
    <source>
        <dbReference type="ARBA" id="ARBA00022989"/>
    </source>
</evidence>
<dbReference type="FunCoup" id="K5V6T4">
    <property type="interactions" value="114"/>
</dbReference>
<keyword evidence="7" id="KW-1185">Reference proteome</keyword>
<feature type="transmembrane region" description="Helical" evidence="5">
    <location>
        <begin position="315"/>
        <end position="337"/>
    </location>
</feature>